<gene>
    <name evidence="3" type="ORF">A5710_01090</name>
</gene>
<evidence type="ECO:0000313" key="3">
    <source>
        <dbReference type="EMBL" id="OBI34574.1"/>
    </source>
</evidence>
<dbReference type="GO" id="GO:0046872">
    <property type="term" value="F:metal ion binding"/>
    <property type="evidence" value="ECO:0007669"/>
    <property type="project" value="UniProtKB-KW"/>
</dbReference>
<name>A0A1A2Y8Z6_MYCSD</name>
<dbReference type="Pfam" id="PF01903">
    <property type="entry name" value="CbiX"/>
    <property type="match status" value="2"/>
</dbReference>
<dbReference type="EMBL" id="LZKG01000002">
    <property type="protein sequence ID" value="OBI34574.1"/>
    <property type="molecule type" value="Genomic_DNA"/>
</dbReference>
<accession>A0A1A2Y8Z6</accession>
<dbReference type="InterPro" id="IPR002762">
    <property type="entry name" value="CbiX-like"/>
</dbReference>
<evidence type="ECO:0000256" key="1">
    <source>
        <dbReference type="ARBA" id="ARBA00022723"/>
    </source>
</evidence>
<dbReference type="PANTHER" id="PTHR33542">
    <property type="entry name" value="SIROHYDROCHLORIN FERROCHELATASE, CHLOROPLASTIC"/>
    <property type="match status" value="1"/>
</dbReference>
<dbReference type="GO" id="GO:0016829">
    <property type="term" value="F:lyase activity"/>
    <property type="evidence" value="ECO:0007669"/>
    <property type="project" value="UniProtKB-KW"/>
</dbReference>
<protein>
    <submittedName>
        <fullName evidence="3">Cobalamin biosynthesis protein CbiX</fullName>
    </submittedName>
</protein>
<keyword evidence="2" id="KW-0456">Lyase</keyword>
<comment type="caution">
    <text evidence="3">The sequence shown here is derived from an EMBL/GenBank/DDBJ whole genome shotgun (WGS) entry which is preliminary data.</text>
</comment>
<dbReference type="AlphaFoldDB" id="A0A1A2Y8Z6"/>
<dbReference type="RefSeq" id="WP_064920451.1">
    <property type="nucleotide sequence ID" value="NZ_LZJK01000033.1"/>
</dbReference>
<dbReference type="PANTHER" id="PTHR33542:SF5">
    <property type="entry name" value="FERROCHELATASE CHE1"/>
    <property type="match status" value="1"/>
</dbReference>
<dbReference type="InterPro" id="IPR050963">
    <property type="entry name" value="Sirohydro_Cobaltochel/CbiX"/>
</dbReference>
<reference evidence="4" key="1">
    <citation type="submission" date="2016-06" db="EMBL/GenBank/DDBJ databases">
        <authorList>
            <person name="Sutton G."/>
            <person name="Brinkac L."/>
            <person name="Sanka R."/>
            <person name="Adams M."/>
            <person name="Lau E."/>
            <person name="Sam S."/>
            <person name="Sreng N."/>
            <person name="Him V."/>
            <person name="Kerleguer A."/>
            <person name="Cheng S."/>
        </authorList>
    </citation>
    <scope>NUCLEOTIDE SEQUENCE [LARGE SCALE GENOMIC DNA]</scope>
    <source>
        <strain evidence="4">E1876</strain>
    </source>
</reference>
<sequence>MIPIMVAHGTRRPEGVVMVGELAERVGALLRQPVRVAFVDVLGPNPAEVLAAEAGSGRPAVIVPAFLARGYHVGVDVPTHVLASGHPDVTMTPALGPDRRVAAVVAARLAESGWRTGDSVILAAAGSSDPMARADLDLAAQMLSGFLGTPVELAFAATGRPSVPDAVAALRSRGANRVVIASYLMADGLFQRRLHDAGADLVTAPLGTHPGLARIVADRFITALTRLPLRSGLFGDHQ</sequence>
<dbReference type="CDD" id="cd03416">
    <property type="entry name" value="CbiX_SirB_N"/>
    <property type="match status" value="1"/>
</dbReference>
<proteinExistence type="predicted"/>
<dbReference type="OrthoDB" id="7345302at2"/>
<dbReference type="SUPFAM" id="SSF53800">
    <property type="entry name" value="Chelatase"/>
    <property type="match status" value="1"/>
</dbReference>
<evidence type="ECO:0000256" key="2">
    <source>
        <dbReference type="ARBA" id="ARBA00023239"/>
    </source>
</evidence>
<keyword evidence="1" id="KW-0479">Metal-binding</keyword>
<dbReference type="CDD" id="cd03414">
    <property type="entry name" value="CbiX_SirB_C"/>
    <property type="match status" value="1"/>
</dbReference>
<dbReference type="Proteomes" id="UP000093943">
    <property type="component" value="Unassembled WGS sequence"/>
</dbReference>
<organism evidence="3 4">
    <name type="scientific">Mycolicibacter sinensis (strain JDM601)</name>
    <name type="common">Mycobacterium sinense</name>
    <dbReference type="NCBI Taxonomy" id="875328"/>
    <lineage>
        <taxon>Bacteria</taxon>
        <taxon>Bacillati</taxon>
        <taxon>Actinomycetota</taxon>
        <taxon>Actinomycetes</taxon>
        <taxon>Mycobacteriales</taxon>
        <taxon>Mycobacteriaceae</taxon>
        <taxon>Mycolicibacter</taxon>
    </lineage>
</organism>
<dbReference type="Gene3D" id="3.40.50.1400">
    <property type="match status" value="2"/>
</dbReference>
<evidence type="ECO:0000313" key="4">
    <source>
        <dbReference type="Proteomes" id="UP000093943"/>
    </source>
</evidence>